<dbReference type="PANTHER" id="PTHR10587:SF133">
    <property type="entry name" value="CHITIN DEACETYLASE 1-RELATED"/>
    <property type="match status" value="1"/>
</dbReference>
<evidence type="ECO:0000259" key="4">
    <source>
        <dbReference type="PROSITE" id="PS51677"/>
    </source>
</evidence>
<evidence type="ECO:0000256" key="2">
    <source>
        <dbReference type="ARBA" id="ARBA00022801"/>
    </source>
</evidence>
<keyword evidence="6" id="KW-1185">Reference proteome</keyword>
<dbReference type="SUPFAM" id="SSF88713">
    <property type="entry name" value="Glycoside hydrolase/deacetylase"/>
    <property type="match status" value="1"/>
</dbReference>
<keyword evidence="2" id="KW-0378">Hydrolase</keyword>
<feature type="region of interest" description="Disordered" evidence="3">
    <location>
        <begin position="236"/>
        <end position="292"/>
    </location>
</feature>
<dbReference type="InterPro" id="IPR011330">
    <property type="entry name" value="Glyco_hydro/deAcase_b/a-brl"/>
</dbReference>
<proteinExistence type="predicted"/>
<accession>A0ABZ3C4H9</accession>
<dbReference type="Pfam" id="PF01522">
    <property type="entry name" value="Polysacc_deac_1"/>
    <property type="match status" value="1"/>
</dbReference>
<organism evidence="5 6">
    <name type="scientific">Propioniciclava soli</name>
    <dbReference type="NCBI Taxonomy" id="2775081"/>
    <lineage>
        <taxon>Bacteria</taxon>
        <taxon>Bacillati</taxon>
        <taxon>Actinomycetota</taxon>
        <taxon>Actinomycetes</taxon>
        <taxon>Propionibacteriales</taxon>
        <taxon>Propionibacteriaceae</taxon>
        <taxon>Propioniciclava</taxon>
    </lineage>
</organism>
<gene>
    <name evidence="5" type="ORF">PCC79_12365</name>
</gene>
<dbReference type="InterPro" id="IPR050248">
    <property type="entry name" value="Polysacc_deacetylase_ArnD"/>
</dbReference>
<dbReference type="Proteomes" id="UP001434337">
    <property type="component" value="Chromosome"/>
</dbReference>
<dbReference type="InterPro" id="IPR002509">
    <property type="entry name" value="NODB_dom"/>
</dbReference>
<dbReference type="RefSeq" id="WP_342371997.1">
    <property type="nucleotide sequence ID" value="NZ_CP115965.1"/>
</dbReference>
<evidence type="ECO:0000256" key="3">
    <source>
        <dbReference type="SAM" id="MobiDB-lite"/>
    </source>
</evidence>
<reference evidence="5 6" key="1">
    <citation type="journal article" date="2023" name="Environ Microbiome">
        <title>A coral-associated actinobacterium mitigates coral bleaching under heat stress.</title>
        <authorList>
            <person name="Li J."/>
            <person name="Zou Y."/>
            <person name="Li Q."/>
            <person name="Zhang J."/>
            <person name="Bourne D.G."/>
            <person name="Lyu Y."/>
            <person name="Liu C."/>
            <person name="Zhang S."/>
        </authorList>
    </citation>
    <scope>NUCLEOTIDE SEQUENCE [LARGE SCALE GENOMIC DNA]</scope>
    <source>
        <strain evidence="5 6">SCSIO 13291</strain>
    </source>
</reference>
<dbReference type="EMBL" id="CP115965">
    <property type="protein sequence ID" value="WZW97688.1"/>
    <property type="molecule type" value="Genomic_DNA"/>
</dbReference>
<dbReference type="PANTHER" id="PTHR10587">
    <property type="entry name" value="GLYCOSYL TRANSFERASE-RELATED"/>
    <property type="match status" value="1"/>
</dbReference>
<feature type="domain" description="NodB homology" evidence="4">
    <location>
        <begin position="304"/>
        <end position="476"/>
    </location>
</feature>
<dbReference type="Gene3D" id="3.20.20.370">
    <property type="entry name" value="Glycoside hydrolase/deacetylase"/>
    <property type="match status" value="1"/>
</dbReference>
<evidence type="ECO:0000313" key="6">
    <source>
        <dbReference type="Proteomes" id="UP001434337"/>
    </source>
</evidence>
<evidence type="ECO:0000313" key="5">
    <source>
        <dbReference type="EMBL" id="WZW97688.1"/>
    </source>
</evidence>
<keyword evidence="1" id="KW-0479">Metal-binding</keyword>
<name>A0ABZ3C4H9_9ACTN</name>
<sequence length="501" mass="51502">MRTRCVRDAVAVRPGVTPPAAVAAPATWASDQLVENRPDRPVFLAWPVVPDAAPLGTAVRAWLDERLEVFRADEIPSEEAPPELNGQWAATLDEPGGMVGVRVELYEFSGANGALTSATFHAERGATAALSGRDLVADESADAFADATLAALRAAGHPVLDDLAATPAAREALFADLTFTRAGELVVRVGEGVVAPFSEGEVDAVVPAEVAEGLLSPNGRRVRDAYAAVGPIAASTPPAPAATPTPAPVATPTAPPTSSSSAAPSSSATPSASPASSGAAGRGTPAAPAASGTAAEPVDCAATPCVALTFDDGPGPHTTRLLDLLAARKAPATFFLPGQNVARQPGLVRRMAAEGHEIGNHTWDHQQLTKLGRAGQREEVERAAAAIAAAGATPTVFRPPYGSRNATTDAVAGAPVILWDVDTLDWKTRDTDATVAAALRDTRRGSIVLMHDIHAPTVAAVPRIIDGLRERGYTLVTVSQLLGDARPGVVHRRRQGADAGS</sequence>
<protein>
    <submittedName>
        <fullName evidence="5">Polysaccharide deacetylase family protein</fullName>
    </submittedName>
</protein>
<evidence type="ECO:0000256" key="1">
    <source>
        <dbReference type="ARBA" id="ARBA00022723"/>
    </source>
</evidence>
<feature type="compositionally biased region" description="Low complexity" evidence="3">
    <location>
        <begin position="256"/>
        <end position="292"/>
    </location>
</feature>
<feature type="compositionally biased region" description="Pro residues" evidence="3">
    <location>
        <begin position="237"/>
        <end position="255"/>
    </location>
</feature>
<dbReference type="PROSITE" id="PS51677">
    <property type="entry name" value="NODB"/>
    <property type="match status" value="1"/>
</dbReference>